<accession>X5DXL8</accession>
<name>X5DXL8_9CORY</name>
<dbReference type="EMBL" id="CP006842">
    <property type="protein sequence ID" value="AHW65312.1"/>
    <property type="molecule type" value="Genomic_DNA"/>
</dbReference>
<keyword evidence="5" id="KW-0472">Membrane</keyword>
<evidence type="ECO:0000313" key="6">
    <source>
        <dbReference type="EMBL" id="AHW65312.1"/>
    </source>
</evidence>
<sequence>MRFWRAAYLAVGAVSVAAAAAGRRGDRVTRVVKPALMPLLGAHACSRASRGARLPVVLAGLAGGLLGDVILMGKDGRSDDASVRARNLNLGSAAFSVNQVAYISELWRRGYRPRRSTLVLRAPVLASGIVTAATGARAALPAAAGYGTALAATSVLAADPGARTDGSSADLSGLGLGGNLFVLSDGLILARLAFLRGGSPVVQRLDGLVDGLVMATYVAAQLLIVEGLTGHTAKTGQAGRKK</sequence>
<organism evidence="6 7">
    <name type="scientific">Corynebacterium glyciniphilum AJ 3170</name>
    <dbReference type="NCBI Taxonomy" id="1404245"/>
    <lineage>
        <taxon>Bacteria</taxon>
        <taxon>Bacillati</taxon>
        <taxon>Actinomycetota</taxon>
        <taxon>Actinomycetes</taxon>
        <taxon>Mycobacteriales</taxon>
        <taxon>Corynebacteriaceae</taxon>
        <taxon>Corynebacterium</taxon>
    </lineage>
</organism>
<dbReference type="eggNOG" id="COG3714">
    <property type="taxonomic scope" value="Bacteria"/>
</dbReference>
<keyword evidence="7" id="KW-1185">Reference proteome</keyword>
<dbReference type="Pfam" id="PF07947">
    <property type="entry name" value="YhhN"/>
    <property type="match status" value="1"/>
</dbReference>
<dbReference type="OrthoDB" id="4406725at2"/>
<evidence type="ECO:0000313" key="7">
    <source>
        <dbReference type="Proteomes" id="UP000023703"/>
    </source>
</evidence>
<evidence type="ECO:0000256" key="5">
    <source>
        <dbReference type="ARBA" id="ARBA00023136"/>
    </source>
</evidence>
<dbReference type="AlphaFoldDB" id="X5DXL8"/>
<evidence type="ECO:0000256" key="1">
    <source>
        <dbReference type="ARBA" id="ARBA00004141"/>
    </source>
</evidence>
<evidence type="ECO:0000256" key="2">
    <source>
        <dbReference type="ARBA" id="ARBA00007375"/>
    </source>
</evidence>
<dbReference type="RefSeq" id="WP_052540301.1">
    <property type="nucleotide sequence ID" value="NZ_CP006842.1"/>
</dbReference>
<reference evidence="6 7" key="1">
    <citation type="journal article" date="2015" name="Int. J. Syst. Evol. Microbiol.">
        <title>Revisiting Corynebacterium glyciniphilum (ex Kubota et al., 1972) sp. nov., nom. rev., isolated from putrefied banana.</title>
        <authorList>
            <person name="Al-Dilaimi A."/>
            <person name="Bednarz H."/>
            <person name="Lomker A."/>
            <person name="Niehaus K."/>
            <person name="Kalinowski J."/>
            <person name="Ruckert C."/>
        </authorList>
    </citation>
    <scope>NUCLEOTIDE SEQUENCE [LARGE SCALE GENOMIC DNA]</scope>
    <source>
        <strain evidence="6">AJ 3170</strain>
    </source>
</reference>
<dbReference type="InterPro" id="IPR012506">
    <property type="entry name" value="TMEM86B-like"/>
</dbReference>
<evidence type="ECO:0000256" key="3">
    <source>
        <dbReference type="ARBA" id="ARBA00022692"/>
    </source>
</evidence>
<evidence type="ECO:0000256" key="4">
    <source>
        <dbReference type="ARBA" id="ARBA00022989"/>
    </source>
</evidence>
<keyword evidence="4" id="KW-1133">Transmembrane helix</keyword>
<comment type="similarity">
    <text evidence="2">Belongs to the TMEM86 family.</text>
</comment>
<dbReference type="KEGG" id="cgy:CGLY_14380"/>
<dbReference type="STRING" id="1404245.CGLY_14380"/>
<dbReference type="HOGENOM" id="CLU_100512_0_0_11"/>
<comment type="subcellular location">
    <subcellularLocation>
        <location evidence="1">Membrane</location>
        <topology evidence="1">Multi-pass membrane protein</topology>
    </subcellularLocation>
</comment>
<keyword evidence="3" id="KW-0812">Transmembrane</keyword>
<proteinExistence type="inferred from homology"/>
<dbReference type="Proteomes" id="UP000023703">
    <property type="component" value="Chromosome"/>
</dbReference>
<dbReference type="GO" id="GO:0016020">
    <property type="term" value="C:membrane"/>
    <property type="evidence" value="ECO:0007669"/>
    <property type="project" value="UniProtKB-SubCell"/>
</dbReference>
<gene>
    <name evidence="6" type="ORF">CGLY_14380</name>
</gene>
<protein>
    <submittedName>
        <fullName evidence="6">Putative membrane protein</fullName>
    </submittedName>
</protein>